<dbReference type="EC" id="2.7.7.2" evidence="15"/>
<evidence type="ECO:0000313" key="18">
    <source>
        <dbReference type="Proteomes" id="UP000199533"/>
    </source>
</evidence>
<dbReference type="OrthoDB" id="9803667at2"/>
<organism evidence="17 18">
    <name type="scientific">Nitrosomonas aestuarii</name>
    <dbReference type="NCBI Taxonomy" id="52441"/>
    <lineage>
        <taxon>Bacteria</taxon>
        <taxon>Pseudomonadati</taxon>
        <taxon>Pseudomonadota</taxon>
        <taxon>Betaproteobacteria</taxon>
        <taxon>Nitrosomonadales</taxon>
        <taxon>Nitrosomonadaceae</taxon>
        <taxon>Nitrosomonas</taxon>
    </lineage>
</organism>
<dbReference type="InterPro" id="IPR002606">
    <property type="entry name" value="Riboflavin_kinase_bac"/>
</dbReference>
<dbReference type="NCBIfam" id="NF004159">
    <property type="entry name" value="PRK05627.1-2"/>
    <property type="match status" value="1"/>
</dbReference>
<keyword evidence="12" id="KW-0511">Multifunctional enzyme</keyword>
<keyword evidence="5 15" id="KW-0288">FMN</keyword>
<keyword evidence="18" id="KW-1185">Reference proteome</keyword>
<dbReference type="EMBL" id="FOSP01000032">
    <property type="protein sequence ID" value="SFL11187.1"/>
    <property type="molecule type" value="Genomic_DNA"/>
</dbReference>
<name>A0A1I4F312_9PROT</name>
<evidence type="ECO:0000256" key="10">
    <source>
        <dbReference type="ARBA" id="ARBA00022827"/>
    </source>
</evidence>
<dbReference type="CDD" id="cd02064">
    <property type="entry name" value="FAD_synthetase_N"/>
    <property type="match status" value="1"/>
</dbReference>
<proteinExistence type="inferred from homology"/>
<dbReference type="SMART" id="SM00904">
    <property type="entry name" value="Flavokinase"/>
    <property type="match status" value="1"/>
</dbReference>
<gene>
    <name evidence="17" type="ORF">SAMN05216302_103224</name>
</gene>
<dbReference type="Pfam" id="PF06574">
    <property type="entry name" value="FAD_syn"/>
    <property type="match status" value="1"/>
</dbReference>
<dbReference type="GO" id="GO:0009398">
    <property type="term" value="P:FMN biosynthetic process"/>
    <property type="evidence" value="ECO:0007669"/>
    <property type="project" value="UniProtKB-UniRule"/>
</dbReference>
<comment type="pathway">
    <text evidence="2 15">Cofactor biosynthesis; FAD biosynthesis; FAD from FMN: step 1/1.</text>
</comment>
<dbReference type="SUPFAM" id="SSF52374">
    <property type="entry name" value="Nucleotidylyl transferase"/>
    <property type="match status" value="1"/>
</dbReference>
<evidence type="ECO:0000256" key="11">
    <source>
        <dbReference type="ARBA" id="ARBA00022840"/>
    </source>
</evidence>
<dbReference type="InterPro" id="IPR014729">
    <property type="entry name" value="Rossmann-like_a/b/a_fold"/>
</dbReference>
<dbReference type="GO" id="GO:0006747">
    <property type="term" value="P:FAD biosynthetic process"/>
    <property type="evidence" value="ECO:0007669"/>
    <property type="project" value="UniProtKB-UniRule"/>
</dbReference>
<evidence type="ECO:0000313" key="17">
    <source>
        <dbReference type="EMBL" id="SFL11187.1"/>
    </source>
</evidence>
<feature type="domain" description="Riboflavin kinase" evidence="16">
    <location>
        <begin position="182"/>
        <end position="311"/>
    </location>
</feature>
<evidence type="ECO:0000256" key="1">
    <source>
        <dbReference type="ARBA" id="ARBA00002121"/>
    </source>
</evidence>
<dbReference type="SUPFAM" id="SSF82114">
    <property type="entry name" value="Riboflavin kinase-like"/>
    <property type="match status" value="1"/>
</dbReference>
<dbReference type="PANTHER" id="PTHR22749:SF6">
    <property type="entry name" value="RIBOFLAVIN KINASE"/>
    <property type="match status" value="1"/>
</dbReference>
<dbReference type="Proteomes" id="UP000199533">
    <property type="component" value="Unassembled WGS sequence"/>
</dbReference>
<evidence type="ECO:0000256" key="15">
    <source>
        <dbReference type="PIRNR" id="PIRNR004491"/>
    </source>
</evidence>
<evidence type="ECO:0000256" key="13">
    <source>
        <dbReference type="ARBA" id="ARBA00047880"/>
    </source>
</evidence>
<keyword evidence="6 15" id="KW-0808">Transferase</keyword>
<protein>
    <recommendedName>
        <fullName evidence="15">Riboflavin biosynthesis protein</fullName>
    </recommendedName>
    <domain>
        <recommendedName>
            <fullName evidence="15">Riboflavin kinase</fullName>
            <ecNumber evidence="15">2.7.1.26</ecNumber>
        </recommendedName>
        <alternativeName>
            <fullName evidence="15">Flavokinase</fullName>
        </alternativeName>
    </domain>
    <domain>
        <recommendedName>
            <fullName evidence="15">FMN adenylyltransferase</fullName>
            <ecNumber evidence="15">2.7.7.2</ecNumber>
        </recommendedName>
        <alternativeName>
            <fullName evidence="15">FAD pyrophosphorylase</fullName>
        </alternativeName>
        <alternativeName>
            <fullName evidence="15">FAD synthase</fullName>
        </alternativeName>
    </domain>
</protein>
<dbReference type="InterPro" id="IPR023468">
    <property type="entry name" value="Riboflavin_kinase"/>
</dbReference>
<keyword evidence="4 15" id="KW-0285">Flavoprotein</keyword>
<dbReference type="Gene3D" id="3.40.50.620">
    <property type="entry name" value="HUPs"/>
    <property type="match status" value="1"/>
</dbReference>
<dbReference type="AlphaFoldDB" id="A0A1I4F312"/>
<dbReference type="Pfam" id="PF01687">
    <property type="entry name" value="Flavokinase"/>
    <property type="match status" value="1"/>
</dbReference>
<dbReference type="FunFam" id="3.40.50.620:FF:000021">
    <property type="entry name" value="Riboflavin biosynthesis protein"/>
    <property type="match status" value="1"/>
</dbReference>
<dbReference type="NCBIfam" id="TIGR00083">
    <property type="entry name" value="ribF"/>
    <property type="match status" value="1"/>
</dbReference>
<evidence type="ECO:0000256" key="8">
    <source>
        <dbReference type="ARBA" id="ARBA00022741"/>
    </source>
</evidence>
<dbReference type="NCBIfam" id="NF004162">
    <property type="entry name" value="PRK05627.1-5"/>
    <property type="match status" value="1"/>
</dbReference>
<dbReference type="InterPro" id="IPR015865">
    <property type="entry name" value="Riboflavin_kinase_bac/euk"/>
</dbReference>
<dbReference type="InterPro" id="IPR015864">
    <property type="entry name" value="FAD_synthase"/>
</dbReference>
<evidence type="ECO:0000256" key="9">
    <source>
        <dbReference type="ARBA" id="ARBA00022777"/>
    </source>
</evidence>
<dbReference type="UniPathway" id="UPA00277">
    <property type="reaction ID" value="UER00407"/>
</dbReference>
<evidence type="ECO:0000256" key="12">
    <source>
        <dbReference type="ARBA" id="ARBA00023268"/>
    </source>
</evidence>
<dbReference type="EC" id="2.7.1.26" evidence="15"/>
<comment type="similarity">
    <text evidence="15">Belongs to the ribF family.</text>
</comment>
<evidence type="ECO:0000256" key="7">
    <source>
        <dbReference type="ARBA" id="ARBA00022695"/>
    </source>
</evidence>
<sequence length="314" mass="35570">MQIWRSKSSPNNKAPIALTIGNFDGVHLGHQAILIRLRNTANKLGIAACVMTFEPHPREFFAPDQAPTRLTSLREKFEQLAKSNIDCVRVYRFNYDFAKISPEEFISRLLQKQLSVRWLLVGDDFRFGARRAGDVTMLRALSKQYGFEVEEMPSFLIDGQRVSSSRIRTALEDGDLRTAHRLLGRPYSMSGRVINGNKLGKKLGFPTANIHVKHNRPPLSGIFVVNVYGTNKSNPSLAFPGVASLGVRPTVHENGKPTLEVHLFDFDRSIYGYHLQVDFLHKLRDEEKYPDLDTLARQIHKDVIQAKSFLQSIA</sequence>
<dbReference type="NCBIfam" id="NF004163">
    <property type="entry name" value="PRK05627.1-6"/>
    <property type="match status" value="1"/>
</dbReference>
<evidence type="ECO:0000256" key="5">
    <source>
        <dbReference type="ARBA" id="ARBA00022643"/>
    </source>
</evidence>
<keyword evidence="9 15" id="KW-0418">Kinase</keyword>
<evidence type="ECO:0000256" key="4">
    <source>
        <dbReference type="ARBA" id="ARBA00022630"/>
    </source>
</evidence>
<evidence type="ECO:0000256" key="6">
    <source>
        <dbReference type="ARBA" id="ARBA00022679"/>
    </source>
</evidence>
<dbReference type="GO" id="GO:0005524">
    <property type="term" value="F:ATP binding"/>
    <property type="evidence" value="ECO:0007669"/>
    <property type="project" value="UniProtKB-UniRule"/>
</dbReference>
<reference evidence="18" key="1">
    <citation type="submission" date="2016-10" db="EMBL/GenBank/DDBJ databases">
        <authorList>
            <person name="Varghese N."/>
            <person name="Submissions S."/>
        </authorList>
    </citation>
    <scope>NUCLEOTIDE SEQUENCE [LARGE SCALE GENOMIC DNA]</scope>
    <source>
        <strain evidence="18">Nm69</strain>
    </source>
</reference>
<dbReference type="UniPathway" id="UPA00276">
    <property type="reaction ID" value="UER00406"/>
</dbReference>
<keyword evidence="10 15" id="KW-0274">FAD</keyword>
<evidence type="ECO:0000256" key="2">
    <source>
        <dbReference type="ARBA" id="ARBA00004726"/>
    </source>
</evidence>
<dbReference type="PANTHER" id="PTHR22749">
    <property type="entry name" value="RIBOFLAVIN KINASE/FMN ADENYLYLTRANSFERASE"/>
    <property type="match status" value="1"/>
</dbReference>
<dbReference type="InterPro" id="IPR023465">
    <property type="entry name" value="Riboflavin_kinase_dom_sf"/>
</dbReference>
<dbReference type="GO" id="GO:0003919">
    <property type="term" value="F:FMN adenylyltransferase activity"/>
    <property type="evidence" value="ECO:0007669"/>
    <property type="project" value="UniProtKB-UniRule"/>
</dbReference>
<dbReference type="PIRSF" id="PIRSF004491">
    <property type="entry name" value="FAD_Synth"/>
    <property type="match status" value="1"/>
</dbReference>
<comment type="catalytic activity">
    <reaction evidence="14 15">
        <text>FMN + ATP + H(+) = FAD + diphosphate</text>
        <dbReference type="Rhea" id="RHEA:17237"/>
        <dbReference type="ChEBI" id="CHEBI:15378"/>
        <dbReference type="ChEBI" id="CHEBI:30616"/>
        <dbReference type="ChEBI" id="CHEBI:33019"/>
        <dbReference type="ChEBI" id="CHEBI:57692"/>
        <dbReference type="ChEBI" id="CHEBI:58210"/>
        <dbReference type="EC" id="2.7.7.2"/>
    </reaction>
</comment>
<evidence type="ECO:0000259" key="16">
    <source>
        <dbReference type="SMART" id="SM00904"/>
    </source>
</evidence>
<keyword evidence="8 15" id="KW-0547">Nucleotide-binding</keyword>
<dbReference type="RefSeq" id="WP_090702048.1">
    <property type="nucleotide sequence ID" value="NZ_FOSP01000032.1"/>
</dbReference>
<dbReference type="Gene3D" id="2.40.30.30">
    <property type="entry name" value="Riboflavin kinase-like"/>
    <property type="match status" value="1"/>
</dbReference>
<keyword evidence="7 15" id="KW-0548">Nucleotidyltransferase</keyword>
<comment type="function">
    <text evidence="1">Catalyzes the phosphorylation of riboflavin to FMN followed by the adenylation of FMN to FAD.</text>
</comment>
<dbReference type="NCBIfam" id="NF004160">
    <property type="entry name" value="PRK05627.1-3"/>
    <property type="match status" value="1"/>
</dbReference>
<comment type="pathway">
    <text evidence="3 15">Cofactor biosynthesis; FMN biosynthesis; FMN from riboflavin (ATP route): step 1/1.</text>
</comment>
<dbReference type="GO" id="GO:0008531">
    <property type="term" value="F:riboflavin kinase activity"/>
    <property type="evidence" value="ECO:0007669"/>
    <property type="project" value="UniProtKB-UniRule"/>
</dbReference>
<keyword evidence="11 15" id="KW-0067">ATP-binding</keyword>
<accession>A0A1I4F312</accession>
<evidence type="ECO:0000256" key="3">
    <source>
        <dbReference type="ARBA" id="ARBA00005201"/>
    </source>
</evidence>
<dbReference type="GO" id="GO:0009231">
    <property type="term" value="P:riboflavin biosynthetic process"/>
    <property type="evidence" value="ECO:0007669"/>
    <property type="project" value="InterPro"/>
</dbReference>
<comment type="catalytic activity">
    <reaction evidence="13 15">
        <text>riboflavin + ATP = FMN + ADP + H(+)</text>
        <dbReference type="Rhea" id="RHEA:14357"/>
        <dbReference type="ChEBI" id="CHEBI:15378"/>
        <dbReference type="ChEBI" id="CHEBI:30616"/>
        <dbReference type="ChEBI" id="CHEBI:57986"/>
        <dbReference type="ChEBI" id="CHEBI:58210"/>
        <dbReference type="ChEBI" id="CHEBI:456216"/>
        <dbReference type="EC" id="2.7.1.26"/>
    </reaction>
</comment>
<dbReference type="STRING" id="52441.SAMN05216302_103224"/>
<evidence type="ECO:0000256" key="14">
    <source>
        <dbReference type="ARBA" id="ARBA00049494"/>
    </source>
</evidence>